<feature type="region of interest" description="Disordered" evidence="1">
    <location>
        <begin position="161"/>
        <end position="193"/>
    </location>
</feature>
<comment type="caution">
    <text evidence="3">The sequence shown here is derived from an EMBL/GenBank/DDBJ whole genome shotgun (WGS) entry which is preliminary data.</text>
</comment>
<evidence type="ECO:0000313" key="3">
    <source>
        <dbReference type="EMBL" id="KAK3364052.1"/>
    </source>
</evidence>
<gene>
    <name evidence="3" type="ORF">B0T25DRAFT_57941</name>
</gene>
<feature type="compositionally biased region" description="Polar residues" evidence="1">
    <location>
        <begin position="161"/>
        <end position="177"/>
    </location>
</feature>
<keyword evidence="2" id="KW-0732">Signal</keyword>
<name>A0AAJ0MKS3_9PEZI</name>
<reference evidence="3" key="2">
    <citation type="submission" date="2023-06" db="EMBL/GenBank/DDBJ databases">
        <authorList>
            <consortium name="Lawrence Berkeley National Laboratory"/>
            <person name="Haridas S."/>
            <person name="Hensen N."/>
            <person name="Bonometti L."/>
            <person name="Westerberg I."/>
            <person name="Brannstrom I.O."/>
            <person name="Guillou S."/>
            <person name="Cros-Aarteil S."/>
            <person name="Calhoun S."/>
            <person name="Kuo A."/>
            <person name="Mondo S."/>
            <person name="Pangilinan J."/>
            <person name="Riley R."/>
            <person name="Labutti K."/>
            <person name="Andreopoulos B."/>
            <person name="Lipzen A."/>
            <person name="Chen C."/>
            <person name="Yanf M."/>
            <person name="Daum C."/>
            <person name="Ng V."/>
            <person name="Clum A."/>
            <person name="Steindorff A."/>
            <person name="Ohm R."/>
            <person name="Martin F."/>
            <person name="Silar P."/>
            <person name="Natvig D."/>
            <person name="Lalanne C."/>
            <person name="Gautier V."/>
            <person name="Ament-Velasquez S.L."/>
            <person name="Kruys A."/>
            <person name="Hutchinson M.I."/>
            <person name="Powell A.J."/>
            <person name="Barry K."/>
            <person name="Miller A.N."/>
            <person name="Grigoriev I.V."/>
            <person name="Debuchy R."/>
            <person name="Gladieux P."/>
            <person name="Thoren M.H."/>
            <person name="Johannesson H."/>
        </authorList>
    </citation>
    <scope>NUCLEOTIDE SEQUENCE</scope>
    <source>
        <strain evidence="3">CBS 955.72</strain>
    </source>
</reference>
<sequence>MVADKGVFGLFLFLSSLGPPGCASHCSEGWSWIVLLLFLSCSSSSSSWIDTRFLSLFLFAHVSASTGSHSYIASTGSHSHFFSCFLLPCTMFRGRFTFSAHCISQHGPTLAGQFLTSQSGQPQIHFLLTGHGCSSAIASYFPSPLPLFPFPFSSFFNTHNPPQHNPDLTASNPSPKSQHGGPRPPAHGQKPHRGLRLRLRLCLHPRRTPAHPSHQSVPHYRRPLSSTRALPFHQQQLQSSSSHSLHL</sequence>
<evidence type="ECO:0000313" key="4">
    <source>
        <dbReference type="Proteomes" id="UP001275084"/>
    </source>
</evidence>
<organism evidence="3 4">
    <name type="scientific">Lasiosphaeria hispida</name>
    <dbReference type="NCBI Taxonomy" id="260671"/>
    <lineage>
        <taxon>Eukaryota</taxon>
        <taxon>Fungi</taxon>
        <taxon>Dikarya</taxon>
        <taxon>Ascomycota</taxon>
        <taxon>Pezizomycotina</taxon>
        <taxon>Sordariomycetes</taxon>
        <taxon>Sordariomycetidae</taxon>
        <taxon>Sordariales</taxon>
        <taxon>Lasiosphaeriaceae</taxon>
        <taxon>Lasiosphaeria</taxon>
    </lineage>
</organism>
<keyword evidence="4" id="KW-1185">Reference proteome</keyword>
<feature type="signal peptide" evidence="2">
    <location>
        <begin position="1"/>
        <end position="23"/>
    </location>
</feature>
<feature type="chain" id="PRO_5042596691" description="Secreted protein" evidence="2">
    <location>
        <begin position="24"/>
        <end position="247"/>
    </location>
</feature>
<evidence type="ECO:0000256" key="2">
    <source>
        <dbReference type="SAM" id="SignalP"/>
    </source>
</evidence>
<protein>
    <recommendedName>
        <fullName evidence="5">Secreted protein</fullName>
    </recommendedName>
</protein>
<proteinExistence type="predicted"/>
<dbReference type="AlphaFoldDB" id="A0AAJ0MKS3"/>
<dbReference type="Proteomes" id="UP001275084">
    <property type="component" value="Unassembled WGS sequence"/>
</dbReference>
<reference evidence="3" key="1">
    <citation type="journal article" date="2023" name="Mol. Phylogenet. Evol.">
        <title>Genome-scale phylogeny and comparative genomics of the fungal order Sordariales.</title>
        <authorList>
            <person name="Hensen N."/>
            <person name="Bonometti L."/>
            <person name="Westerberg I."/>
            <person name="Brannstrom I.O."/>
            <person name="Guillou S."/>
            <person name="Cros-Aarteil S."/>
            <person name="Calhoun S."/>
            <person name="Haridas S."/>
            <person name="Kuo A."/>
            <person name="Mondo S."/>
            <person name="Pangilinan J."/>
            <person name="Riley R."/>
            <person name="LaButti K."/>
            <person name="Andreopoulos B."/>
            <person name="Lipzen A."/>
            <person name="Chen C."/>
            <person name="Yan M."/>
            <person name="Daum C."/>
            <person name="Ng V."/>
            <person name="Clum A."/>
            <person name="Steindorff A."/>
            <person name="Ohm R.A."/>
            <person name="Martin F."/>
            <person name="Silar P."/>
            <person name="Natvig D.O."/>
            <person name="Lalanne C."/>
            <person name="Gautier V."/>
            <person name="Ament-Velasquez S.L."/>
            <person name="Kruys A."/>
            <person name="Hutchinson M.I."/>
            <person name="Powell A.J."/>
            <person name="Barry K."/>
            <person name="Miller A.N."/>
            <person name="Grigoriev I.V."/>
            <person name="Debuchy R."/>
            <person name="Gladieux P."/>
            <person name="Hiltunen Thoren M."/>
            <person name="Johannesson H."/>
        </authorList>
    </citation>
    <scope>NUCLEOTIDE SEQUENCE</scope>
    <source>
        <strain evidence="3">CBS 955.72</strain>
    </source>
</reference>
<dbReference type="EMBL" id="JAUIQD010000001">
    <property type="protein sequence ID" value="KAK3364052.1"/>
    <property type="molecule type" value="Genomic_DNA"/>
</dbReference>
<evidence type="ECO:0008006" key="5">
    <source>
        <dbReference type="Google" id="ProtNLM"/>
    </source>
</evidence>
<evidence type="ECO:0000256" key="1">
    <source>
        <dbReference type="SAM" id="MobiDB-lite"/>
    </source>
</evidence>
<accession>A0AAJ0MKS3</accession>